<comment type="catalytic activity">
    <reaction evidence="1">
        <text>1-(5-phospho-beta-D-ribosyl)-ATP + diphosphate = 5-phospho-alpha-D-ribose 1-diphosphate + ATP</text>
        <dbReference type="Rhea" id="RHEA:18473"/>
        <dbReference type="ChEBI" id="CHEBI:30616"/>
        <dbReference type="ChEBI" id="CHEBI:33019"/>
        <dbReference type="ChEBI" id="CHEBI:58017"/>
        <dbReference type="ChEBI" id="CHEBI:73183"/>
        <dbReference type="EC" id="2.4.2.17"/>
    </reaction>
</comment>
<dbReference type="InterPro" id="IPR013820">
    <property type="entry name" value="ATP_PRibTrfase_cat"/>
</dbReference>
<comment type="cofactor">
    <cofactor evidence="2">
        <name>Mg(2+)</name>
        <dbReference type="ChEBI" id="CHEBI:18420"/>
    </cofactor>
</comment>
<accession>A0A3B0THR8</accession>
<evidence type="ECO:0000259" key="18">
    <source>
        <dbReference type="Pfam" id="PF01634"/>
    </source>
</evidence>
<evidence type="ECO:0000256" key="8">
    <source>
        <dbReference type="ARBA" id="ARBA00022490"/>
    </source>
</evidence>
<dbReference type="Gene3D" id="3.40.190.10">
    <property type="entry name" value="Periplasmic binding protein-like II"/>
    <property type="match status" value="2"/>
</dbReference>
<dbReference type="PANTHER" id="PTHR21403">
    <property type="entry name" value="ATP PHOSPHORIBOSYLTRANSFERASE ATP-PRTASE"/>
    <property type="match status" value="1"/>
</dbReference>
<dbReference type="UniPathway" id="UPA00031">
    <property type="reaction ID" value="UER00006"/>
</dbReference>
<evidence type="ECO:0000256" key="11">
    <source>
        <dbReference type="ARBA" id="ARBA00022679"/>
    </source>
</evidence>
<protein>
    <recommendedName>
        <fullName evidence="7">ATP phosphoribosyltransferase</fullName>
        <ecNumber evidence="6">2.4.2.17</ecNumber>
    </recommendedName>
</protein>
<dbReference type="CDD" id="cd13593">
    <property type="entry name" value="PBP2_HisGL3"/>
    <property type="match status" value="1"/>
</dbReference>
<dbReference type="FunFam" id="3.30.70.120:FF:000002">
    <property type="entry name" value="ATP phosphoribosyltransferase"/>
    <property type="match status" value="1"/>
</dbReference>
<organism evidence="20">
    <name type="scientific">hydrothermal vent metagenome</name>
    <dbReference type="NCBI Taxonomy" id="652676"/>
    <lineage>
        <taxon>unclassified sequences</taxon>
        <taxon>metagenomes</taxon>
        <taxon>ecological metagenomes</taxon>
    </lineage>
</organism>
<evidence type="ECO:0000256" key="6">
    <source>
        <dbReference type="ARBA" id="ARBA00011946"/>
    </source>
</evidence>
<evidence type="ECO:0000256" key="15">
    <source>
        <dbReference type="ARBA" id="ARBA00022842"/>
    </source>
</evidence>
<gene>
    <name evidence="20" type="ORF">MNBD_BACTEROID05-4</name>
</gene>
<sequence>MKKLKLGLPKGSLQEATIKVFERAGFKIYVSGRSYFPSIDDPEIDPVLLRAQEISRYVEEGALDCGITGADWIVENGSKVKALADLVYAKQSSVKVRWVLAVPEKSKIKSVKDLQGKRIATEVVNVTKKYLKKYKVTADVEFSWGATEVKVADGLVDAVVEITETGSSLRAHKLRIIDTVCESTTQFISSPKALQDPWKKKKMGQLCMLLEGAIAANNMVGLKMNVLEKNLEKVLDLLTSLKDPTVSHLSRKGWLALEIVMDEGTVRNLIPELKEAGAQGIIEYPLNKLIY</sequence>
<comment type="subcellular location">
    <subcellularLocation>
        <location evidence="3">Cytoplasm</location>
    </subcellularLocation>
</comment>
<evidence type="ECO:0000256" key="3">
    <source>
        <dbReference type="ARBA" id="ARBA00004496"/>
    </source>
</evidence>
<dbReference type="InterPro" id="IPR020621">
    <property type="entry name" value="ATP-PRT_HisG_long"/>
</dbReference>
<reference evidence="20" key="1">
    <citation type="submission" date="2018-06" db="EMBL/GenBank/DDBJ databases">
        <authorList>
            <person name="Zhirakovskaya E."/>
        </authorList>
    </citation>
    <scope>NUCLEOTIDE SEQUENCE</scope>
</reference>
<dbReference type="EC" id="2.4.2.17" evidence="6"/>
<dbReference type="NCBIfam" id="TIGR00070">
    <property type="entry name" value="hisG"/>
    <property type="match status" value="1"/>
</dbReference>
<keyword evidence="10 20" id="KW-0328">Glycosyltransferase</keyword>
<comment type="pathway">
    <text evidence="4">Amino-acid biosynthesis; L-histidine biosynthesis; L-histidine from 5-phospho-alpha-D-ribose 1-diphosphate: step 1/9.</text>
</comment>
<dbReference type="EMBL" id="UOEN01000375">
    <property type="protein sequence ID" value="VAW17478.1"/>
    <property type="molecule type" value="Genomic_DNA"/>
</dbReference>
<dbReference type="InterPro" id="IPR013115">
    <property type="entry name" value="HisG_C"/>
</dbReference>
<dbReference type="InterPro" id="IPR011322">
    <property type="entry name" value="N-reg_PII-like_a/b"/>
</dbReference>
<feature type="domain" description="ATP phosphoribosyltransferase catalytic" evidence="18">
    <location>
        <begin position="50"/>
        <end position="211"/>
    </location>
</feature>
<keyword evidence="9" id="KW-0028">Amino-acid biosynthesis</keyword>
<dbReference type="SUPFAM" id="SSF54913">
    <property type="entry name" value="GlnB-like"/>
    <property type="match status" value="1"/>
</dbReference>
<dbReference type="PANTHER" id="PTHR21403:SF10">
    <property type="entry name" value="ATP PHOSPHORIBOSYLTRANSFERASE"/>
    <property type="match status" value="1"/>
</dbReference>
<keyword evidence="11 20" id="KW-0808">Transferase</keyword>
<keyword evidence="15" id="KW-0460">Magnesium</keyword>
<dbReference type="Pfam" id="PF01634">
    <property type="entry name" value="HisG"/>
    <property type="match status" value="1"/>
</dbReference>
<evidence type="ECO:0000259" key="19">
    <source>
        <dbReference type="Pfam" id="PF08029"/>
    </source>
</evidence>
<evidence type="ECO:0000256" key="17">
    <source>
        <dbReference type="ARBA" id="ARBA00024861"/>
    </source>
</evidence>
<dbReference type="InterPro" id="IPR015867">
    <property type="entry name" value="N-reg_PII/ATP_PRibTrfase_C"/>
</dbReference>
<dbReference type="GO" id="GO:0000287">
    <property type="term" value="F:magnesium ion binding"/>
    <property type="evidence" value="ECO:0007669"/>
    <property type="project" value="InterPro"/>
</dbReference>
<evidence type="ECO:0000256" key="16">
    <source>
        <dbReference type="ARBA" id="ARBA00023102"/>
    </source>
</evidence>
<comment type="similarity">
    <text evidence="5">Belongs to the ATP phosphoribosyltransferase family. Long subfamily.</text>
</comment>
<dbReference type="GO" id="GO:0005737">
    <property type="term" value="C:cytoplasm"/>
    <property type="evidence" value="ECO:0007669"/>
    <property type="project" value="UniProtKB-SubCell"/>
</dbReference>
<name>A0A3B0THR8_9ZZZZ</name>
<dbReference type="GO" id="GO:0005524">
    <property type="term" value="F:ATP binding"/>
    <property type="evidence" value="ECO:0007669"/>
    <property type="project" value="UniProtKB-KW"/>
</dbReference>
<evidence type="ECO:0000256" key="13">
    <source>
        <dbReference type="ARBA" id="ARBA00022741"/>
    </source>
</evidence>
<evidence type="ECO:0000256" key="14">
    <source>
        <dbReference type="ARBA" id="ARBA00022840"/>
    </source>
</evidence>
<keyword evidence="8" id="KW-0963">Cytoplasm</keyword>
<evidence type="ECO:0000256" key="9">
    <source>
        <dbReference type="ARBA" id="ARBA00022605"/>
    </source>
</evidence>
<comment type="function">
    <text evidence="17">Catalyzes the condensation of ATP and 5-phosphoribose 1-diphosphate to form N'-(5'-phosphoribosyl)-ATP (PR-ATP). Has a crucial role in the pathway because the rate of histidine biosynthesis seems to be controlled primarily by regulation of HisG enzymatic activity.</text>
</comment>
<dbReference type="GO" id="GO:0000105">
    <property type="term" value="P:L-histidine biosynthetic process"/>
    <property type="evidence" value="ECO:0007669"/>
    <property type="project" value="UniProtKB-UniPathway"/>
</dbReference>
<dbReference type="Gene3D" id="3.30.70.120">
    <property type="match status" value="1"/>
</dbReference>
<dbReference type="HAMAP" id="MF_00079">
    <property type="entry name" value="HisG_Long"/>
    <property type="match status" value="1"/>
</dbReference>
<dbReference type="InterPro" id="IPR001348">
    <property type="entry name" value="ATP_PRibTrfase_HisG"/>
</dbReference>
<keyword evidence="14" id="KW-0067">ATP-binding</keyword>
<proteinExistence type="inferred from homology"/>
<dbReference type="GO" id="GO:0003879">
    <property type="term" value="F:ATP phosphoribosyltransferase activity"/>
    <property type="evidence" value="ECO:0007669"/>
    <property type="project" value="UniProtKB-EC"/>
</dbReference>
<keyword evidence="13" id="KW-0547">Nucleotide-binding</keyword>
<evidence type="ECO:0000256" key="10">
    <source>
        <dbReference type="ARBA" id="ARBA00022676"/>
    </source>
</evidence>
<feature type="domain" description="Histidine biosynthesis HisG C-terminal" evidence="19">
    <location>
        <begin position="216"/>
        <end position="288"/>
    </location>
</feature>
<evidence type="ECO:0000313" key="20">
    <source>
        <dbReference type="EMBL" id="VAW17478.1"/>
    </source>
</evidence>
<dbReference type="AlphaFoldDB" id="A0A3B0THR8"/>
<evidence type="ECO:0000256" key="1">
    <source>
        <dbReference type="ARBA" id="ARBA00000915"/>
    </source>
</evidence>
<evidence type="ECO:0000256" key="7">
    <source>
        <dbReference type="ARBA" id="ARBA00020998"/>
    </source>
</evidence>
<evidence type="ECO:0000256" key="2">
    <source>
        <dbReference type="ARBA" id="ARBA00001946"/>
    </source>
</evidence>
<dbReference type="Pfam" id="PF08029">
    <property type="entry name" value="HisG_C"/>
    <property type="match status" value="1"/>
</dbReference>
<evidence type="ECO:0000256" key="4">
    <source>
        <dbReference type="ARBA" id="ARBA00004667"/>
    </source>
</evidence>
<dbReference type="NCBIfam" id="TIGR03455">
    <property type="entry name" value="HisG_C-term"/>
    <property type="match status" value="1"/>
</dbReference>
<dbReference type="SUPFAM" id="SSF53850">
    <property type="entry name" value="Periplasmic binding protein-like II"/>
    <property type="match status" value="1"/>
</dbReference>
<evidence type="ECO:0000256" key="5">
    <source>
        <dbReference type="ARBA" id="ARBA00007955"/>
    </source>
</evidence>
<keyword evidence="16" id="KW-0368">Histidine biosynthesis</keyword>
<keyword evidence="12" id="KW-0479">Metal-binding</keyword>
<evidence type="ECO:0000256" key="12">
    <source>
        <dbReference type="ARBA" id="ARBA00022723"/>
    </source>
</evidence>